<evidence type="ECO:0000259" key="1">
    <source>
        <dbReference type="Pfam" id="PF01575"/>
    </source>
</evidence>
<dbReference type="Proteomes" id="UP000008330">
    <property type="component" value="Plasmid pRLG203"/>
</dbReference>
<dbReference type="Gene3D" id="3.10.129.10">
    <property type="entry name" value="Hotdog Thioesterase"/>
    <property type="match status" value="1"/>
</dbReference>
<reference evidence="2 3" key="1">
    <citation type="journal article" date="2010" name="Stand. Genomic Sci.">
        <title>Complete genome sequence of Rhizobium leguminosarum bv trifolii strain WSM2304, an effective microsymbiont of the South American clover Trifolium polymorphum.</title>
        <authorList>
            <person name="Reeve W."/>
            <person name="O'Hara G."/>
            <person name="Chain P."/>
            <person name="Ardley J."/>
            <person name="Brau L."/>
            <person name="Nandesena K."/>
            <person name="Tiwari R."/>
            <person name="Malfatti S."/>
            <person name="Kiss H."/>
            <person name="Lapidus A."/>
            <person name="Copeland A."/>
            <person name="Nolan M."/>
            <person name="Land M."/>
            <person name="Ivanova N."/>
            <person name="Mavromatis K."/>
            <person name="Markowitz V."/>
            <person name="Kyrpides N."/>
            <person name="Melino V."/>
            <person name="Denton M."/>
            <person name="Yates R."/>
            <person name="Howieson J."/>
        </authorList>
    </citation>
    <scope>NUCLEOTIDE SEQUENCE [LARGE SCALE GENOMIC DNA]</scope>
    <source>
        <strain evidence="2 3">WSM2304</strain>
    </source>
</reference>
<name>A0ABF7QZJ5_RHILW</name>
<dbReference type="Pfam" id="PF01575">
    <property type="entry name" value="MaoC_dehydratas"/>
    <property type="match status" value="1"/>
</dbReference>
<dbReference type="PANTHER" id="PTHR43664:SF1">
    <property type="entry name" value="BETA-METHYLMALYL-COA DEHYDRATASE"/>
    <property type="match status" value="1"/>
</dbReference>
<dbReference type="KEGG" id="rlt:Rleg2_6277"/>
<dbReference type="InterPro" id="IPR002539">
    <property type="entry name" value="MaoC-like_dom"/>
</dbReference>
<dbReference type="AlphaFoldDB" id="A0ABF7QZJ5"/>
<dbReference type="EMBL" id="CP001195">
    <property type="protein sequence ID" value="ACI59649.1"/>
    <property type="molecule type" value="Genomic_DNA"/>
</dbReference>
<geneLocation type="plasmid" evidence="2 3">
    <name>pRLG203</name>
</geneLocation>
<gene>
    <name evidence="2" type="ordered locus">Rleg2_6277</name>
</gene>
<evidence type="ECO:0000313" key="3">
    <source>
        <dbReference type="Proteomes" id="UP000008330"/>
    </source>
</evidence>
<protein>
    <submittedName>
        <fullName evidence="2">MaoC domain protein dehydratase</fullName>
    </submittedName>
</protein>
<organism evidence="2 3">
    <name type="scientific">Rhizobium leguminosarum bv. trifolii (strain WSM2304)</name>
    <dbReference type="NCBI Taxonomy" id="395492"/>
    <lineage>
        <taxon>Bacteria</taxon>
        <taxon>Pseudomonadati</taxon>
        <taxon>Pseudomonadota</taxon>
        <taxon>Alphaproteobacteria</taxon>
        <taxon>Hyphomicrobiales</taxon>
        <taxon>Rhizobiaceae</taxon>
        <taxon>Rhizobium/Agrobacterium group</taxon>
        <taxon>Rhizobium</taxon>
    </lineage>
</organism>
<keyword evidence="3" id="KW-1185">Reference proteome</keyword>
<sequence length="142" mass="15208">MRTGDFLKTEMFGISSSEIIEFARLWDPQPFHLSEEAASLTPFGGLVGSGLQSLCVMVKLGVESGFLTKDAIAGLAIENLRFRNPLKPGTRVFAEFTAKSARPSAKHPSRVIATIAASLIEEKGPTILTAELVNLYSGSPIA</sequence>
<dbReference type="SUPFAM" id="SSF54637">
    <property type="entry name" value="Thioesterase/thiol ester dehydrase-isomerase"/>
    <property type="match status" value="1"/>
</dbReference>
<feature type="domain" description="MaoC-like" evidence="1">
    <location>
        <begin position="14"/>
        <end position="105"/>
    </location>
</feature>
<dbReference type="PANTHER" id="PTHR43664">
    <property type="entry name" value="MONOAMINE OXIDASE-RELATED"/>
    <property type="match status" value="1"/>
</dbReference>
<evidence type="ECO:0000313" key="2">
    <source>
        <dbReference type="EMBL" id="ACI59649.1"/>
    </source>
</evidence>
<dbReference type="InterPro" id="IPR029069">
    <property type="entry name" value="HotDog_dom_sf"/>
</dbReference>
<proteinExistence type="predicted"/>
<keyword evidence="2" id="KW-0614">Plasmid</keyword>
<dbReference type="InterPro" id="IPR052342">
    <property type="entry name" value="MCH/BMMD"/>
</dbReference>
<accession>A0ABF7QZJ5</accession>